<dbReference type="InterPro" id="IPR036397">
    <property type="entry name" value="RNaseH_sf"/>
</dbReference>
<dbReference type="STRING" id="151549.A0A4C1UL30"/>
<organism evidence="1 2">
    <name type="scientific">Eumeta variegata</name>
    <name type="common">Bagworm moth</name>
    <name type="synonym">Eumeta japonica</name>
    <dbReference type="NCBI Taxonomy" id="151549"/>
    <lineage>
        <taxon>Eukaryota</taxon>
        <taxon>Metazoa</taxon>
        <taxon>Ecdysozoa</taxon>
        <taxon>Arthropoda</taxon>
        <taxon>Hexapoda</taxon>
        <taxon>Insecta</taxon>
        <taxon>Pterygota</taxon>
        <taxon>Neoptera</taxon>
        <taxon>Endopterygota</taxon>
        <taxon>Lepidoptera</taxon>
        <taxon>Glossata</taxon>
        <taxon>Ditrysia</taxon>
        <taxon>Tineoidea</taxon>
        <taxon>Psychidae</taxon>
        <taxon>Oiketicinae</taxon>
        <taxon>Eumeta</taxon>
    </lineage>
</organism>
<dbReference type="PANTHER" id="PTHR46060:SF1">
    <property type="entry name" value="MARINER MOS1 TRANSPOSASE-LIKE PROTEIN"/>
    <property type="match status" value="1"/>
</dbReference>
<accession>A0A4C1UL30</accession>
<evidence type="ECO:0000313" key="1">
    <source>
        <dbReference type="EMBL" id="GBP26672.1"/>
    </source>
</evidence>
<protein>
    <submittedName>
        <fullName evidence="1">Mariner Mos1 transposase</fullName>
    </submittedName>
</protein>
<dbReference type="GO" id="GO:0003676">
    <property type="term" value="F:nucleic acid binding"/>
    <property type="evidence" value="ECO:0007669"/>
    <property type="project" value="InterPro"/>
</dbReference>
<proteinExistence type="predicted"/>
<keyword evidence="2" id="KW-1185">Reference proteome</keyword>
<dbReference type="AlphaFoldDB" id="A0A4C1UL30"/>
<dbReference type="EMBL" id="BGZK01000183">
    <property type="protein sequence ID" value="GBP26672.1"/>
    <property type="molecule type" value="Genomic_DNA"/>
</dbReference>
<comment type="caution">
    <text evidence="1">The sequence shown here is derived from an EMBL/GenBank/DDBJ whole genome shotgun (WGS) entry which is preliminary data.</text>
</comment>
<dbReference type="InterPro" id="IPR052709">
    <property type="entry name" value="Transposase-MT_Hybrid"/>
</dbReference>
<sequence length="113" mass="13425">MKLDTWPRGYCCLGELSYRSVRSDWYTTICLPEVIDEFRKNNRKRRIILYHDNASSHMAKQTNKFLKEKKVELISNLAYNPDLAPCDFFMLAKTKNQLRDQRFSSPEKGCRKI</sequence>
<dbReference type="OrthoDB" id="10017160at2759"/>
<dbReference type="PANTHER" id="PTHR46060">
    <property type="entry name" value="MARINER MOS1 TRANSPOSASE-LIKE PROTEIN"/>
    <property type="match status" value="1"/>
</dbReference>
<name>A0A4C1UL30_EUMVA</name>
<reference evidence="1 2" key="1">
    <citation type="journal article" date="2019" name="Commun. Biol.">
        <title>The bagworm genome reveals a unique fibroin gene that provides high tensile strength.</title>
        <authorList>
            <person name="Kono N."/>
            <person name="Nakamura H."/>
            <person name="Ohtoshi R."/>
            <person name="Tomita M."/>
            <person name="Numata K."/>
            <person name="Arakawa K."/>
        </authorList>
    </citation>
    <scope>NUCLEOTIDE SEQUENCE [LARGE SCALE GENOMIC DNA]</scope>
</reference>
<dbReference type="Proteomes" id="UP000299102">
    <property type="component" value="Unassembled WGS sequence"/>
</dbReference>
<gene>
    <name evidence="1" type="ORF">EVAR_23442_1</name>
</gene>
<evidence type="ECO:0000313" key="2">
    <source>
        <dbReference type="Proteomes" id="UP000299102"/>
    </source>
</evidence>
<dbReference type="Gene3D" id="3.30.420.10">
    <property type="entry name" value="Ribonuclease H-like superfamily/Ribonuclease H"/>
    <property type="match status" value="1"/>
</dbReference>